<reference evidence="1" key="1">
    <citation type="submission" date="2018-02" db="EMBL/GenBank/DDBJ databases">
        <title>Rhizophora mucronata_Transcriptome.</title>
        <authorList>
            <person name="Meera S.P."/>
            <person name="Sreeshan A."/>
            <person name="Augustine A."/>
        </authorList>
    </citation>
    <scope>NUCLEOTIDE SEQUENCE</scope>
    <source>
        <tissue evidence="1">Leaf</tissue>
    </source>
</reference>
<protein>
    <submittedName>
        <fullName evidence="1">Uncharacterized protein</fullName>
    </submittedName>
</protein>
<name>A0A2P2P6W1_RHIMU</name>
<proteinExistence type="predicted"/>
<evidence type="ECO:0000313" key="1">
    <source>
        <dbReference type="EMBL" id="MBX50472.1"/>
    </source>
</evidence>
<sequence length="46" mass="5413">MDNFIGSNFKKETVENNLSPSLIKIFRDYSELLCHAKDIKCLMIHR</sequence>
<dbReference type="AlphaFoldDB" id="A0A2P2P6W1"/>
<accession>A0A2P2P6W1</accession>
<organism evidence="1">
    <name type="scientific">Rhizophora mucronata</name>
    <name type="common">Asiatic mangrove</name>
    <dbReference type="NCBI Taxonomy" id="61149"/>
    <lineage>
        <taxon>Eukaryota</taxon>
        <taxon>Viridiplantae</taxon>
        <taxon>Streptophyta</taxon>
        <taxon>Embryophyta</taxon>
        <taxon>Tracheophyta</taxon>
        <taxon>Spermatophyta</taxon>
        <taxon>Magnoliopsida</taxon>
        <taxon>eudicotyledons</taxon>
        <taxon>Gunneridae</taxon>
        <taxon>Pentapetalae</taxon>
        <taxon>rosids</taxon>
        <taxon>fabids</taxon>
        <taxon>Malpighiales</taxon>
        <taxon>Rhizophoraceae</taxon>
        <taxon>Rhizophora</taxon>
    </lineage>
</organism>
<dbReference type="EMBL" id="GGEC01069988">
    <property type="protein sequence ID" value="MBX50472.1"/>
    <property type="molecule type" value="Transcribed_RNA"/>
</dbReference>